<evidence type="ECO:0000313" key="4">
    <source>
        <dbReference type="Proteomes" id="UP001223646"/>
    </source>
</evidence>
<dbReference type="AlphaFoldDB" id="A0AAW9SXN9"/>
<feature type="transmembrane region" description="Helical" evidence="1">
    <location>
        <begin position="185"/>
        <end position="204"/>
    </location>
</feature>
<sequence>MNTYLTAIDHKLREIGISHAQRKAIIAEQESLLQELNDVHADLAEELGTATDYANRVGEQVGEPSTLRRYLSNPLRVFTKSGRVSLWNMDDPRILQPHLLGFGWSINWAAVATKLGIVRPDDIDGEVISEIPARALQATALLPAAVTVAHGVALAMSWKQLPSEVHTKWKLNGKAVQKTAPKETLLLPFVVSTVGAGFSAASLLKADDREDTLRVASLGALASTITPSQLIGVFTEEKTKLNPALVQAGVALTSVVASAACLAFPLFAGLKATWKKTGAA</sequence>
<keyword evidence="1" id="KW-1133">Transmembrane helix</keyword>
<dbReference type="Pfam" id="PF19124">
    <property type="entry name" value="DUF5808"/>
    <property type="match status" value="1"/>
</dbReference>
<gene>
    <name evidence="3" type="ORF">QP460_007355</name>
</gene>
<keyword evidence="1" id="KW-0812">Transmembrane</keyword>
<comment type="caution">
    <text evidence="3">The sequence shown here is derived from an EMBL/GenBank/DDBJ whole genome shotgun (WGS) entry which is preliminary data.</text>
</comment>
<dbReference type="RefSeq" id="WP_284826108.1">
    <property type="nucleotide sequence ID" value="NZ_JASOOY020000027.1"/>
</dbReference>
<evidence type="ECO:0000256" key="1">
    <source>
        <dbReference type="SAM" id="Phobius"/>
    </source>
</evidence>
<proteinExistence type="predicted"/>
<accession>A0AAW9SXN9</accession>
<dbReference type="Proteomes" id="UP001223646">
    <property type="component" value="Unassembled WGS sequence"/>
</dbReference>
<feature type="domain" description="DUF5808" evidence="2">
    <location>
        <begin position="90"/>
        <end position="113"/>
    </location>
</feature>
<dbReference type="EMBL" id="JASOOY020000027">
    <property type="protein sequence ID" value="MEO3717400.1"/>
    <property type="molecule type" value="Genomic_DNA"/>
</dbReference>
<reference evidence="3" key="1">
    <citation type="submission" date="2023-05" db="EMBL/GenBank/DDBJ databases">
        <authorList>
            <person name="Du J."/>
        </authorList>
    </citation>
    <scope>NUCLEOTIDE SEQUENCE</scope>
    <source>
        <strain evidence="3">UMB1064</strain>
    </source>
</reference>
<feature type="transmembrane region" description="Helical" evidence="1">
    <location>
        <begin position="246"/>
        <end position="268"/>
    </location>
</feature>
<protein>
    <recommendedName>
        <fullName evidence="2">DUF5808 domain-containing protein</fullName>
    </recommendedName>
</protein>
<dbReference type="InterPro" id="IPR043831">
    <property type="entry name" value="DUF5808"/>
</dbReference>
<evidence type="ECO:0000259" key="2">
    <source>
        <dbReference type="Pfam" id="PF19124"/>
    </source>
</evidence>
<organism evidence="3 4">
    <name type="scientific">Corynebacterium amycolatum</name>
    <dbReference type="NCBI Taxonomy" id="43765"/>
    <lineage>
        <taxon>Bacteria</taxon>
        <taxon>Bacillati</taxon>
        <taxon>Actinomycetota</taxon>
        <taxon>Actinomycetes</taxon>
        <taxon>Mycobacteriales</taxon>
        <taxon>Corynebacteriaceae</taxon>
        <taxon>Corynebacterium</taxon>
    </lineage>
</organism>
<name>A0AAW9SXN9_CORAY</name>
<reference evidence="3" key="2">
    <citation type="submission" date="2024-05" db="EMBL/GenBank/DDBJ databases">
        <authorList>
            <person name="Wolfe A."/>
        </authorList>
    </citation>
    <scope>NUCLEOTIDE SEQUENCE</scope>
    <source>
        <strain evidence="3">UMB1064</strain>
    </source>
</reference>
<evidence type="ECO:0000313" key="3">
    <source>
        <dbReference type="EMBL" id="MEO3717400.1"/>
    </source>
</evidence>
<keyword evidence="1" id="KW-0472">Membrane</keyword>